<dbReference type="InterPro" id="IPR029016">
    <property type="entry name" value="GAF-like_dom_sf"/>
</dbReference>
<dbReference type="CDD" id="cd00075">
    <property type="entry name" value="HATPase"/>
    <property type="match status" value="1"/>
</dbReference>
<dbReference type="EMBL" id="NAAD01000017">
    <property type="protein sequence ID" value="ORJ57667.1"/>
    <property type="molecule type" value="Genomic_DNA"/>
</dbReference>
<dbReference type="SUPFAM" id="SSF55785">
    <property type="entry name" value="PYP-like sensor domain (PAS domain)"/>
    <property type="match status" value="1"/>
</dbReference>
<evidence type="ECO:0000259" key="9">
    <source>
        <dbReference type="PROSITE" id="PS50109"/>
    </source>
</evidence>
<dbReference type="InterPro" id="IPR036097">
    <property type="entry name" value="HisK_dim/P_sf"/>
</dbReference>
<feature type="domain" description="Histidine kinase" evidence="9">
    <location>
        <begin position="400"/>
        <end position="653"/>
    </location>
</feature>
<dbReference type="SUPFAM" id="SSF55781">
    <property type="entry name" value="GAF domain-like"/>
    <property type="match status" value="1"/>
</dbReference>
<dbReference type="InterPro" id="IPR004358">
    <property type="entry name" value="Sig_transdc_His_kin-like_C"/>
</dbReference>
<evidence type="ECO:0000256" key="6">
    <source>
        <dbReference type="ARBA" id="ARBA00023012"/>
    </source>
</evidence>
<dbReference type="RefSeq" id="WP_085011223.1">
    <property type="nucleotide sequence ID" value="NZ_NAAD01000017.1"/>
</dbReference>
<feature type="domain" description="PAS" evidence="10">
    <location>
        <begin position="62"/>
        <end position="133"/>
    </location>
</feature>
<dbReference type="GO" id="GO:0000155">
    <property type="term" value="F:phosphorelay sensor kinase activity"/>
    <property type="evidence" value="ECO:0007669"/>
    <property type="project" value="InterPro"/>
</dbReference>
<dbReference type="SUPFAM" id="SSF47384">
    <property type="entry name" value="Homodimeric domain of signal transducing histidine kinase"/>
    <property type="match status" value="1"/>
</dbReference>
<evidence type="ECO:0000256" key="7">
    <source>
        <dbReference type="SAM" id="Coils"/>
    </source>
</evidence>
<dbReference type="PROSITE" id="PS50112">
    <property type="entry name" value="PAS"/>
    <property type="match status" value="1"/>
</dbReference>
<feature type="transmembrane region" description="Helical" evidence="8">
    <location>
        <begin position="12"/>
        <end position="32"/>
    </location>
</feature>
<evidence type="ECO:0000313" key="12">
    <source>
        <dbReference type="EMBL" id="ORJ57667.1"/>
    </source>
</evidence>
<sequence length="663" mass="73638">MPLPLTELSTVAGLILFLLLLAAFFILGLALARSRRQARKLAAELEARQRHIDTLEQDVSAARLRSRQLLTFAGDAMFFLDAAGERLVEQNRAVCELLGYSAAELAGMNLDNLFPGHQKRRYQRLVKKVRKYGYGEEGELLFRRKDGSTFIGAVHARLGTLGNEQVVHGTVRDVTTIKQIENELRRKNRDLALLNRIAHSAASSQDLQSLLNGLLKTVVETLDTTGGGIFLLRHAGSALHLAAGLNISSEVNRELARIRPDQGLIGRVISNGRPRSTTDLNHDRRRWSKTVLEDGWKGFLAVPIGIAARTLGVLFIYSRKARVFTREETQLLMAIGRQAGTAVEGAELLDALRWQNRLTEASNRELEASRHRLKENLRRQQEATRTLERLERMKNNFLALASHELRTPLTYILSGSELLLDNSELLNQQQRQLLQAVHRGGERLQEIVNDLLEVARLEAQSIYLGKEKIRLVPLLSSIGSNLESRLEKLQLQLSIDLLPEIELYGDPDHLRRAVQRLLENAAKFTPPGGMIDITGRNIAAADLVGRKETLKPFTTNFFDRPLHPAYLQLTIRDTGVGIDPEEQVRIFDKFYEVGEITSHHTSQASFGGKGVGLGLTLVRGMIEAHGGMIWVESAGTADGGRGSSFHIVLPLEGETDAVAATGT</sequence>
<dbReference type="InterPro" id="IPR003018">
    <property type="entry name" value="GAF"/>
</dbReference>
<evidence type="ECO:0000259" key="10">
    <source>
        <dbReference type="PROSITE" id="PS50112"/>
    </source>
</evidence>
<dbReference type="Proteomes" id="UP000193136">
    <property type="component" value="Unassembled WGS sequence"/>
</dbReference>
<dbReference type="CDD" id="cd00130">
    <property type="entry name" value="PAS"/>
    <property type="match status" value="1"/>
</dbReference>
<evidence type="ECO:0000256" key="4">
    <source>
        <dbReference type="ARBA" id="ARBA00022679"/>
    </source>
</evidence>
<dbReference type="OrthoDB" id="5522808at2"/>
<dbReference type="Gene3D" id="3.30.565.10">
    <property type="entry name" value="Histidine kinase-like ATPase, C-terminal domain"/>
    <property type="match status" value="1"/>
</dbReference>
<dbReference type="Pfam" id="PF13426">
    <property type="entry name" value="PAS_9"/>
    <property type="match status" value="1"/>
</dbReference>
<evidence type="ECO:0000256" key="2">
    <source>
        <dbReference type="ARBA" id="ARBA00012438"/>
    </source>
</evidence>
<dbReference type="Gene3D" id="3.30.450.40">
    <property type="match status" value="1"/>
</dbReference>
<dbReference type="SMART" id="SM00387">
    <property type="entry name" value="HATPase_c"/>
    <property type="match status" value="1"/>
</dbReference>
<dbReference type="Gene3D" id="3.30.450.20">
    <property type="entry name" value="PAS domain"/>
    <property type="match status" value="1"/>
</dbReference>
<keyword evidence="13" id="KW-1185">Reference proteome</keyword>
<dbReference type="SMART" id="SM00091">
    <property type="entry name" value="PAS"/>
    <property type="match status" value="1"/>
</dbReference>
<evidence type="ECO:0000256" key="1">
    <source>
        <dbReference type="ARBA" id="ARBA00000085"/>
    </source>
</evidence>
<evidence type="ECO:0000256" key="8">
    <source>
        <dbReference type="SAM" id="Phobius"/>
    </source>
</evidence>
<dbReference type="STRING" id="1969733.B5V00_12915"/>
<dbReference type="SMART" id="SM00388">
    <property type="entry name" value="HisKA"/>
    <property type="match status" value="1"/>
</dbReference>
<keyword evidence="3" id="KW-0597">Phosphoprotein</keyword>
<organism evidence="12 13">
    <name type="scientific">Geothermobacter hydrogeniphilus</name>
    <dbReference type="NCBI Taxonomy" id="1969733"/>
    <lineage>
        <taxon>Bacteria</taxon>
        <taxon>Pseudomonadati</taxon>
        <taxon>Thermodesulfobacteriota</taxon>
        <taxon>Desulfuromonadia</taxon>
        <taxon>Desulfuromonadales</taxon>
        <taxon>Geothermobacteraceae</taxon>
        <taxon>Geothermobacter</taxon>
    </lineage>
</organism>
<dbReference type="SMART" id="SM00065">
    <property type="entry name" value="GAF"/>
    <property type="match status" value="1"/>
</dbReference>
<dbReference type="InterPro" id="IPR000700">
    <property type="entry name" value="PAS-assoc_C"/>
</dbReference>
<dbReference type="PROSITE" id="PS50109">
    <property type="entry name" value="HIS_KIN"/>
    <property type="match status" value="1"/>
</dbReference>
<dbReference type="EC" id="2.7.13.3" evidence="2"/>
<dbReference type="InterPro" id="IPR036890">
    <property type="entry name" value="HATPase_C_sf"/>
</dbReference>
<name>A0A1X0XXP5_9BACT</name>
<evidence type="ECO:0000259" key="11">
    <source>
        <dbReference type="PROSITE" id="PS50113"/>
    </source>
</evidence>
<dbReference type="InterPro" id="IPR050736">
    <property type="entry name" value="Sensor_HK_Regulatory"/>
</dbReference>
<keyword evidence="8" id="KW-1133">Transmembrane helix</keyword>
<dbReference type="InterPro" id="IPR035965">
    <property type="entry name" value="PAS-like_dom_sf"/>
</dbReference>
<feature type="domain" description="PAC" evidence="11">
    <location>
        <begin position="136"/>
        <end position="186"/>
    </location>
</feature>
<accession>A0A1X0XXP5</accession>
<keyword evidence="8" id="KW-0472">Membrane</keyword>
<proteinExistence type="predicted"/>
<comment type="catalytic activity">
    <reaction evidence="1">
        <text>ATP + protein L-histidine = ADP + protein N-phospho-L-histidine.</text>
        <dbReference type="EC" id="2.7.13.3"/>
    </reaction>
</comment>
<feature type="coiled-coil region" evidence="7">
    <location>
        <begin position="356"/>
        <end position="393"/>
    </location>
</feature>
<dbReference type="AlphaFoldDB" id="A0A1X0XXP5"/>
<dbReference type="InterPro" id="IPR003594">
    <property type="entry name" value="HATPase_dom"/>
</dbReference>
<dbReference type="Gene3D" id="1.10.287.130">
    <property type="match status" value="1"/>
</dbReference>
<dbReference type="SUPFAM" id="SSF55874">
    <property type="entry name" value="ATPase domain of HSP90 chaperone/DNA topoisomerase II/histidine kinase"/>
    <property type="match status" value="1"/>
</dbReference>
<dbReference type="InterPro" id="IPR003661">
    <property type="entry name" value="HisK_dim/P_dom"/>
</dbReference>
<reference evidence="12 13" key="1">
    <citation type="submission" date="2017-03" db="EMBL/GenBank/DDBJ databases">
        <title>Genome sequence of Geothermobacter sp. EPR-M, Deep-Sea Iron Reducer.</title>
        <authorList>
            <person name="Tully B."/>
            <person name="Savalia P."/>
            <person name="Abuyen K."/>
            <person name="Baughan C."/>
            <person name="Romero E."/>
            <person name="Ronkowski C."/>
            <person name="Torres B."/>
            <person name="Tremblay J."/>
            <person name="Trujillo A."/>
            <person name="Tyler M."/>
            <person name="Perez-Rodriguez I."/>
            <person name="Amend J."/>
        </authorList>
    </citation>
    <scope>NUCLEOTIDE SEQUENCE [LARGE SCALE GENOMIC DNA]</scope>
    <source>
        <strain evidence="12 13">EPR-M</strain>
    </source>
</reference>
<keyword evidence="4" id="KW-0808">Transferase</keyword>
<evidence type="ECO:0000256" key="5">
    <source>
        <dbReference type="ARBA" id="ARBA00022777"/>
    </source>
</evidence>
<keyword evidence="8" id="KW-0812">Transmembrane</keyword>
<keyword evidence="5" id="KW-0418">Kinase</keyword>
<dbReference type="PRINTS" id="PR00344">
    <property type="entry name" value="BCTRLSENSOR"/>
</dbReference>
<dbReference type="CDD" id="cd00082">
    <property type="entry name" value="HisKA"/>
    <property type="match status" value="1"/>
</dbReference>
<keyword evidence="7" id="KW-0175">Coiled coil</keyword>
<dbReference type="Pfam" id="PF00512">
    <property type="entry name" value="HisKA"/>
    <property type="match status" value="1"/>
</dbReference>
<gene>
    <name evidence="12" type="ORF">B5V00_12915</name>
</gene>
<dbReference type="InterPro" id="IPR005467">
    <property type="entry name" value="His_kinase_dom"/>
</dbReference>
<feature type="transmembrane region" description="Helical" evidence="8">
    <location>
        <begin position="295"/>
        <end position="317"/>
    </location>
</feature>
<dbReference type="PANTHER" id="PTHR43711">
    <property type="entry name" value="TWO-COMPONENT HISTIDINE KINASE"/>
    <property type="match status" value="1"/>
</dbReference>
<dbReference type="NCBIfam" id="TIGR00229">
    <property type="entry name" value="sensory_box"/>
    <property type="match status" value="1"/>
</dbReference>
<protein>
    <recommendedName>
        <fullName evidence="2">histidine kinase</fullName>
        <ecNumber evidence="2">2.7.13.3</ecNumber>
    </recommendedName>
</protein>
<dbReference type="PANTHER" id="PTHR43711:SF31">
    <property type="entry name" value="HISTIDINE KINASE"/>
    <property type="match status" value="1"/>
</dbReference>
<keyword evidence="6" id="KW-0902">Two-component regulatory system</keyword>
<comment type="caution">
    <text evidence="12">The sequence shown here is derived from an EMBL/GenBank/DDBJ whole genome shotgun (WGS) entry which is preliminary data.</text>
</comment>
<dbReference type="InterPro" id="IPR000014">
    <property type="entry name" value="PAS"/>
</dbReference>
<dbReference type="Pfam" id="PF02518">
    <property type="entry name" value="HATPase_c"/>
    <property type="match status" value="1"/>
</dbReference>
<dbReference type="PROSITE" id="PS50113">
    <property type="entry name" value="PAC"/>
    <property type="match status" value="1"/>
</dbReference>
<dbReference type="Pfam" id="PF13185">
    <property type="entry name" value="GAF_2"/>
    <property type="match status" value="1"/>
</dbReference>
<dbReference type="FunFam" id="1.10.287.130:FF:000001">
    <property type="entry name" value="Two-component sensor histidine kinase"/>
    <property type="match status" value="1"/>
</dbReference>
<evidence type="ECO:0000313" key="13">
    <source>
        <dbReference type="Proteomes" id="UP000193136"/>
    </source>
</evidence>
<evidence type="ECO:0000256" key="3">
    <source>
        <dbReference type="ARBA" id="ARBA00022553"/>
    </source>
</evidence>